<accession>A0ABW0W584</accession>
<evidence type="ECO:0000313" key="9">
    <source>
        <dbReference type="EMBL" id="MFC5651904.1"/>
    </source>
</evidence>
<dbReference type="Gene3D" id="2.60.40.10">
    <property type="entry name" value="Immunoglobulins"/>
    <property type="match status" value="1"/>
</dbReference>
<dbReference type="SUPFAM" id="SSF49265">
    <property type="entry name" value="Fibronectin type III"/>
    <property type="match status" value="1"/>
</dbReference>
<dbReference type="PANTHER" id="PTHR31451:SF39">
    <property type="entry name" value="MANNAN ENDO-1,4-BETA-MANNOSIDASE 1"/>
    <property type="match status" value="1"/>
</dbReference>
<dbReference type="EC" id="3.2.1.78" evidence="3"/>
<dbReference type="InterPro" id="IPR017853">
    <property type="entry name" value="GH"/>
</dbReference>
<proteinExistence type="predicted"/>
<evidence type="ECO:0000256" key="1">
    <source>
        <dbReference type="ARBA" id="ARBA00001678"/>
    </source>
</evidence>
<evidence type="ECO:0000256" key="5">
    <source>
        <dbReference type="ARBA" id="ARBA00022729"/>
    </source>
</evidence>
<dbReference type="InterPro" id="IPR045053">
    <property type="entry name" value="MAN-like"/>
</dbReference>
<comment type="catalytic activity">
    <reaction evidence="1">
        <text>Random hydrolysis of (1-&gt;4)-beta-D-mannosidic linkages in mannans, galactomannans and glucomannans.</text>
        <dbReference type="EC" id="3.2.1.78"/>
    </reaction>
</comment>
<evidence type="ECO:0000259" key="8">
    <source>
        <dbReference type="Pfam" id="PF26410"/>
    </source>
</evidence>
<comment type="caution">
    <text evidence="9">The sequence shown here is derived from an EMBL/GenBank/DDBJ whole genome shotgun (WGS) entry which is preliminary data.</text>
</comment>
<sequence>MNLSFDTVPFANFITREGDRLFDGQEEFRFISINIPNLHVNEDPLPHWHRVDAWEIENAFKTIRLMEGRATRIYTFSIRGGLRPGSDGIAHIYGPNSYDEQLFCDLDLVLALAAKHGVRVIIPFIDQWPWFGGIEHFAAFFNKSPKEFWIDPEIRQAFKNFISFVINRTNTVTGQPYKEDKAILAWETGNELDSPDEWISDIVSHIRSLEVKQLILDGRYGVSPASVENPAIDIVSNHYYIDRGTDFIARTTADRNLARGKKAFLVGEFGHSKAEVMSELLDEVVLNGTTGAMAWSLRYHNKDGGFYYQGNPALGENHCMNWPGFSSRPGEREKMSSLREHAFAIQGKAVEPNPIPESPELLPIQSPSQIAWRGSAGAAFYTVERAEHPSGPWAVIAEEVHEHGLKYMPFSDKPPYPAAYFYRMCAGNESGLSKPSNVQTVYYKTQGVETA</sequence>
<dbReference type="RefSeq" id="WP_379190539.1">
    <property type="nucleotide sequence ID" value="NZ_JBHSOW010000082.1"/>
</dbReference>
<evidence type="ECO:0000256" key="3">
    <source>
        <dbReference type="ARBA" id="ARBA00012706"/>
    </source>
</evidence>
<keyword evidence="7" id="KW-0326">Glycosidase</keyword>
<dbReference type="Gene3D" id="3.20.20.80">
    <property type="entry name" value="Glycosidases"/>
    <property type="match status" value="1"/>
</dbReference>
<protein>
    <recommendedName>
        <fullName evidence="3">mannan endo-1,4-beta-mannosidase</fullName>
        <ecNumber evidence="3">3.2.1.78</ecNumber>
    </recommendedName>
</protein>
<dbReference type="Proteomes" id="UP001596047">
    <property type="component" value="Unassembled WGS sequence"/>
</dbReference>
<keyword evidence="10" id="KW-1185">Reference proteome</keyword>
<dbReference type="InterPro" id="IPR036116">
    <property type="entry name" value="FN3_sf"/>
</dbReference>
<gene>
    <name evidence="9" type="ORF">ACFPYJ_22830</name>
</gene>
<evidence type="ECO:0000256" key="2">
    <source>
        <dbReference type="ARBA" id="ARBA00004613"/>
    </source>
</evidence>
<dbReference type="InterPro" id="IPR001547">
    <property type="entry name" value="Glyco_hydro_5"/>
</dbReference>
<reference evidence="10" key="1">
    <citation type="journal article" date="2019" name="Int. J. Syst. Evol. Microbiol.">
        <title>The Global Catalogue of Microorganisms (GCM) 10K type strain sequencing project: providing services to taxonomists for standard genome sequencing and annotation.</title>
        <authorList>
            <consortium name="The Broad Institute Genomics Platform"/>
            <consortium name="The Broad Institute Genome Sequencing Center for Infectious Disease"/>
            <person name="Wu L."/>
            <person name="Ma J."/>
        </authorList>
    </citation>
    <scope>NUCLEOTIDE SEQUENCE [LARGE SCALE GENOMIC DNA]</scope>
    <source>
        <strain evidence="10">CGMCC 1.3240</strain>
    </source>
</reference>
<dbReference type="SUPFAM" id="SSF51445">
    <property type="entry name" value="(Trans)glycosidases"/>
    <property type="match status" value="1"/>
</dbReference>
<keyword evidence="4" id="KW-0964">Secreted</keyword>
<dbReference type="PANTHER" id="PTHR31451">
    <property type="match status" value="1"/>
</dbReference>
<evidence type="ECO:0000256" key="6">
    <source>
        <dbReference type="ARBA" id="ARBA00022801"/>
    </source>
</evidence>
<dbReference type="EMBL" id="JBHSOW010000082">
    <property type="protein sequence ID" value="MFC5651904.1"/>
    <property type="molecule type" value="Genomic_DNA"/>
</dbReference>
<keyword evidence="6" id="KW-0378">Hydrolase</keyword>
<comment type="subcellular location">
    <subcellularLocation>
        <location evidence="2">Secreted</location>
    </subcellularLocation>
</comment>
<dbReference type="InterPro" id="IPR013783">
    <property type="entry name" value="Ig-like_fold"/>
</dbReference>
<feature type="domain" description="Glycoside hydrolase family 5" evidence="8">
    <location>
        <begin position="91"/>
        <end position="222"/>
    </location>
</feature>
<keyword evidence="5" id="KW-0732">Signal</keyword>
<evidence type="ECO:0000256" key="4">
    <source>
        <dbReference type="ARBA" id="ARBA00022525"/>
    </source>
</evidence>
<dbReference type="Pfam" id="PF26410">
    <property type="entry name" value="GH5_mannosidase"/>
    <property type="match status" value="1"/>
</dbReference>
<evidence type="ECO:0000256" key="7">
    <source>
        <dbReference type="ARBA" id="ARBA00023295"/>
    </source>
</evidence>
<evidence type="ECO:0000313" key="10">
    <source>
        <dbReference type="Proteomes" id="UP001596047"/>
    </source>
</evidence>
<name>A0ABW0W584_9BACL</name>
<organism evidence="9 10">
    <name type="scientific">Paenibacillus solisilvae</name>
    <dbReference type="NCBI Taxonomy" id="2486751"/>
    <lineage>
        <taxon>Bacteria</taxon>
        <taxon>Bacillati</taxon>
        <taxon>Bacillota</taxon>
        <taxon>Bacilli</taxon>
        <taxon>Bacillales</taxon>
        <taxon>Paenibacillaceae</taxon>
        <taxon>Paenibacillus</taxon>
    </lineage>
</organism>